<keyword evidence="6" id="KW-1185">Reference proteome</keyword>
<keyword evidence="2" id="KW-1133">Transmembrane helix</keyword>
<dbReference type="OrthoDB" id="9810871at2"/>
<evidence type="ECO:0000259" key="4">
    <source>
        <dbReference type="Pfam" id="PF07987"/>
    </source>
</evidence>
<evidence type="ECO:0000313" key="5">
    <source>
        <dbReference type="EMBL" id="AQP50968.1"/>
    </source>
</evidence>
<feature type="chain" id="PRO_5039648828" description="YncI copper-binding domain-containing protein" evidence="3">
    <location>
        <begin position="26"/>
        <end position="267"/>
    </location>
</feature>
<dbReference type="Pfam" id="PF07987">
    <property type="entry name" value="DUF1775"/>
    <property type="match status" value="1"/>
</dbReference>
<accession>A0A1Q2CXY6</accession>
<dbReference type="STRING" id="399497.BW733_09135"/>
<evidence type="ECO:0000313" key="6">
    <source>
        <dbReference type="Proteomes" id="UP000188235"/>
    </source>
</evidence>
<dbReference type="EMBL" id="CP019607">
    <property type="protein sequence ID" value="AQP50968.1"/>
    <property type="molecule type" value="Genomic_DNA"/>
</dbReference>
<dbReference type="InterPro" id="IPR012533">
    <property type="entry name" value="YcnI-copper_dom"/>
</dbReference>
<evidence type="ECO:0000256" key="3">
    <source>
        <dbReference type="SAM" id="SignalP"/>
    </source>
</evidence>
<dbReference type="RefSeq" id="WP_077349819.1">
    <property type="nucleotide sequence ID" value="NZ_CP019607.1"/>
</dbReference>
<dbReference type="Gene3D" id="2.60.40.2230">
    <property type="entry name" value="Uncharacterised protein YcnI-like PF07987, DUF1775"/>
    <property type="match status" value="1"/>
</dbReference>
<sequence length="267" mass="27340">MPTRPRILCTLAGALALAAGPAALAQAHITTTSDSAVAGAYTVVKVGVPHGCDGSSTTAIAIQIPEGINSVTPTRNAFYDVEKVMKKLDAPITDRHGNELSERVAQIVYTAKTPLPHGERDAFELSMQLPDDAGDTTLYFPTVQTCEKGGSAWIEIPAEGQDPHDLELPAPSLAVSPAAAADGHGDHAHAATPSAGEIHQGHDSGSTSEPAHADHDSGPTSGTEHADHEAATGVQTSGEPIGIAAIIIGSLGLLAGLLAFVTRRPRG</sequence>
<feature type="domain" description="YncI copper-binding" evidence="4">
    <location>
        <begin position="28"/>
        <end position="175"/>
    </location>
</feature>
<keyword evidence="2" id="KW-0472">Membrane</keyword>
<dbReference type="Proteomes" id="UP000188235">
    <property type="component" value="Chromosome"/>
</dbReference>
<gene>
    <name evidence="5" type="ORF">BW733_09135</name>
</gene>
<dbReference type="AlphaFoldDB" id="A0A1Q2CXY6"/>
<proteinExistence type="predicted"/>
<dbReference type="CDD" id="cd08545">
    <property type="entry name" value="YcnI_like"/>
    <property type="match status" value="1"/>
</dbReference>
<evidence type="ECO:0000256" key="2">
    <source>
        <dbReference type="SAM" id="Phobius"/>
    </source>
</evidence>
<organism evidence="5 6">
    <name type="scientific">Tessaracoccus flavescens</name>
    <dbReference type="NCBI Taxonomy" id="399497"/>
    <lineage>
        <taxon>Bacteria</taxon>
        <taxon>Bacillati</taxon>
        <taxon>Actinomycetota</taxon>
        <taxon>Actinomycetes</taxon>
        <taxon>Propionibacteriales</taxon>
        <taxon>Propionibacteriaceae</taxon>
        <taxon>Tessaracoccus</taxon>
    </lineage>
</organism>
<protein>
    <recommendedName>
        <fullName evidence="4">YncI copper-binding domain-containing protein</fullName>
    </recommendedName>
</protein>
<name>A0A1Q2CXY6_9ACTN</name>
<keyword evidence="2" id="KW-0812">Transmembrane</keyword>
<feature type="transmembrane region" description="Helical" evidence="2">
    <location>
        <begin position="241"/>
        <end position="261"/>
    </location>
</feature>
<dbReference type="KEGG" id="tfa:BW733_09135"/>
<keyword evidence="3" id="KW-0732">Signal</keyword>
<feature type="region of interest" description="Disordered" evidence="1">
    <location>
        <begin position="177"/>
        <end position="236"/>
    </location>
</feature>
<dbReference type="InterPro" id="IPR038507">
    <property type="entry name" value="YcnI-like_sf"/>
</dbReference>
<evidence type="ECO:0000256" key="1">
    <source>
        <dbReference type="SAM" id="MobiDB-lite"/>
    </source>
</evidence>
<feature type="signal peptide" evidence="3">
    <location>
        <begin position="1"/>
        <end position="25"/>
    </location>
</feature>
<reference evidence="5 6" key="1">
    <citation type="journal article" date="2008" name="Int. J. Syst. Evol. Microbiol.">
        <title>Tessaracoccus flavescens sp. nov., isolated from marine sediment.</title>
        <authorList>
            <person name="Lee D.W."/>
            <person name="Lee S.D."/>
        </authorList>
    </citation>
    <scope>NUCLEOTIDE SEQUENCE [LARGE SCALE GENOMIC DNA]</scope>
    <source>
        <strain evidence="5 6">SST-39T</strain>
    </source>
</reference>